<reference evidence="5" key="1">
    <citation type="submission" date="2016-11" db="UniProtKB">
        <authorList>
            <consortium name="WormBaseParasite"/>
        </authorList>
    </citation>
    <scope>IDENTIFICATION</scope>
</reference>
<name>A0A1I8ALQ9_9BILA</name>
<feature type="domain" description="MSP" evidence="3">
    <location>
        <begin position="1"/>
        <end position="139"/>
    </location>
</feature>
<dbReference type="WBParaSite" id="L893_g675.t1">
    <property type="protein sequence ID" value="L893_g675.t1"/>
    <property type="gene ID" value="L893_g675"/>
</dbReference>
<dbReference type="InterPro" id="IPR008962">
    <property type="entry name" value="PapD-like_sf"/>
</dbReference>
<organism evidence="4 5">
    <name type="scientific">Steinernema glaseri</name>
    <dbReference type="NCBI Taxonomy" id="37863"/>
    <lineage>
        <taxon>Eukaryota</taxon>
        <taxon>Metazoa</taxon>
        <taxon>Ecdysozoa</taxon>
        <taxon>Nematoda</taxon>
        <taxon>Chromadorea</taxon>
        <taxon>Rhabditida</taxon>
        <taxon>Tylenchina</taxon>
        <taxon>Panagrolaimomorpha</taxon>
        <taxon>Strongyloidoidea</taxon>
        <taxon>Steinernematidae</taxon>
        <taxon>Steinernema</taxon>
    </lineage>
</organism>
<feature type="transmembrane region" description="Helical" evidence="2">
    <location>
        <begin position="186"/>
        <end position="202"/>
    </location>
</feature>
<keyword evidence="1" id="KW-0963">Cytoplasm</keyword>
<feature type="transmembrane region" description="Helical" evidence="2">
    <location>
        <begin position="145"/>
        <end position="166"/>
    </location>
</feature>
<keyword evidence="2" id="KW-1133">Transmembrane helix</keyword>
<evidence type="ECO:0000313" key="5">
    <source>
        <dbReference type="WBParaSite" id="L893_g675.t1"/>
    </source>
</evidence>
<dbReference type="AlphaFoldDB" id="A0A1I8ALQ9"/>
<evidence type="ECO:0000256" key="1">
    <source>
        <dbReference type="RuleBase" id="RU003425"/>
    </source>
</evidence>
<dbReference type="InterPro" id="IPR000535">
    <property type="entry name" value="MSP_dom"/>
</dbReference>
<keyword evidence="4" id="KW-1185">Reference proteome</keyword>
<keyword evidence="2" id="KW-0472">Membrane</keyword>
<dbReference type="Gene3D" id="2.60.40.10">
    <property type="entry name" value="Immunoglobulins"/>
    <property type="match status" value="1"/>
</dbReference>
<sequence length="212" mass="23729">MPIITDPPQLRFDGGKPADSAILKLYNVGDRAVRYNLKSNNRKAYSISPTSGLINPQCYVEFIVKRKKCECVPNEQLQIEAKELNQTPASRLAKKSVLVHISLSSEPRTKTVTFSDEVRAVCNVESSQERSVRAGVVFTKQSLPLFYQCLIAVLCALVVLLLVVVIRAKHGPLLYHTLSVFYEKTSVYILAFVCGAALMKLYRDWRDSSSSE</sequence>
<keyword evidence="2" id="KW-0812">Transmembrane</keyword>
<comment type="function">
    <text evidence="1">Central component in molecular interactions underlying sperm crawling. Forms an extensive filament system that extends from sperm villipoda, along the leading edge of the pseudopod.</text>
</comment>
<dbReference type="SUPFAM" id="SSF49354">
    <property type="entry name" value="PapD-like"/>
    <property type="match status" value="1"/>
</dbReference>
<keyword evidence="1" id="KW-0206">Cytoskeleton</keyword>
<evidence type="ECO:0000313" key="4">
    <source>
        <dbReference type="Proteomes" id="UP000095287"/>
    </source>
</evidence>
<dbReference type="Proteomes" id="UP000095287">
    <property type="component" value="Unplaced"/>
</dbReference>
<proteinExistence type="predicted"/>
<evidence type="ECO:0000256" key="2">
    <source>
        <dbReference type="SAM" id="Phobius"/>
    </source>
</evidence>
<dbReference type="InterPro" id="IPR013783">
    <property type="entry name" value="Ig-like_fold"/>
</dbReference>
<accession>A0A1I8ALQ9</accession>
<dbReference type="PROSITE" id="PS50202">
    <property type="entry name" value="MSP"/>
    <property type="match status" value="1"/>
</dbReference>
<evidence type="ECO:0000259" key="3">
    <source>
        <dbReference type="PROSITE" id="PS50202"/>
    </source>
</evidence>
<protein>
    <recommendedName>
        <fullName evidence="1">Major sperm protein</fullName>
    </recommendedName>
</protein>
<dbReference type="Pfam" id="PF00635">
    <property type="entry name" value="Motile_Sperm"/>
    <property type="match status" value="1"/>
</dbReference>